<feature type="region of interest" description="Disordered" evidence="2">
    <location>
        <begin position="433"/>
        <end position="469"/>
    </location>
</feature>
<feature type="compositionally biased region" description="Polar residues" evidence="2">
    <location>
        <begin position="802"/>
        <end position="811"/>
    </location>
</feature>
<feature type="region of interest" description="Disordered" evidence="2">
    <location>
        <begin position="1"/>
        <end position="46"/>
    </location>
</feature>
<feature type="compositionally biased region" description="Basic and acidic residues" evidence="2">
    <location>
        <begin position="565"/>
        <end position="577"/>
    </location>
</feature>
<dbReference type="PANTHER" id="PTHR14164">
    <property type="entry name" value="PERICENTRIOLAR MATERIAL 1-RELATED"/>
    <property type="match status" value="1"/>
</dbReference>
<keyword evidence="1" id="KW-0175">Coiled coil</keyword>
<feature type="region of interest" description="Disordered" evidence="2">
    <location>
        <begin position="1090"/>
        <end position="1139"/>
    </location>
</feature>
<feature type="compositionally biased region" description="Basic and acidic residues" evidence="2">
    <location>
        <begin position="1516"/>
        <end position="1537"/>
    </location>
</feature>
<feature type="compositionally biased region" description="Polar residues" evidence="2">
    <location>
        <begin position="836"/>
        <end position="847"/>
    </location>
</feature>
<dbReference type="GO" id="GO:0034451">
    <property type="term" value="C:centriolar satellite"/>
    <property type="evidence" value="ECO:0007669"/>
    <property type="project" value="TreeGrafter"/>
</dbReference>
<feature type="compositionally biased region" description="Polar residues" evidence="2">
    <location>
        <begin position="1121"/>
        <end position="1139"/>
    </location>
</feature>
<feature type="region of interest" description="Disordered" evidence="2">
    <location>
        <begin position="599"/>
        <end position="645"/>
    </location>
</feature>
<dbReference type="GO" id="GO:0071539">
    <property type="term" value="P:protein localization to centrosome"/>
    <property type="evidence" value="ECO:0007669"/>
    <property type="project" value="InterPro"/>
</dbReference>
<dbReference type="GO" id="GO:0036064">
    <property type="term" value="C:ciliary basal body"/>
    <property type="evidence" value="ECO:0007669"/>
    <property type="project" value="TreeGrafter"/>
</dbReference>
<dbReference type="PANTHER" id="PTHR14164:SF12">
    <property type="entry name" value="PERICENTRIOLAR MATERIAL 1 PROTEIN"/>
    <property type="match status" value="1"/>
</dbReference>
<feature type="region of interest" description="Disordered" evidence="2">
    <location>
        <begin position="376"/>
        <end position="414"/>
    </location>
</feature>
<protein>
    <recommendedName>
        <fullName evidence="4">Pericentriolar material 1 protein</fullName>
    </recommendedName>
</protein>
<dbReference type="GO" id="GO:0034454">
    <property type="term" value="P:microtubule anchoring at centrosome"/>
    <property type="evidence" value="ECO:0007669"/>
    <property type="project" value="InterPro"/>
</dbReference>
<feature type="region of interest" description="Disordered" evidence="2">
    <location>
        <begin position="688"/>
        <end position="811"/>
    </location>
</feature>
<feature type="region of interest" description="Disordered" evidence="2">
    <location>
        <begin position="547"/>
        <end position="577"/>
    </location>
</feature>
<feature type="region of interest" description="Disordered" evidence="2">
    <location>
        <begin position="226"/>
        <end position="253"/>
    </location>
</feature>
<dbReference type="InterPro" id="IPR024138">
    <property type="entry name" value="Pericentriolar_Pcm1"/>
</dbReference>
<evidence type="ECO:0008006" key="4">
    <source>
        <dbReference type="Google" id="ProtNLM"/>
    </source>
</evidence>
<feature type="region of interest" description="Disordered" evidence="2">
    <location>
        <begin position="1427"/>
        <end position="1544"/>
    </location>
</feature>
<sequence>MQRRNTDPDQARRNARADRASPSTASVGSASSASKNTNRAHDTSALTSRLKHLDDCMRQVKSLMKNLEKSEDPMAQQQLVTLHQMLDQLNIEHANTDDRKGRFNALDLRQRHLNERLLETGGREASPPSASGSLDNCLNSHPADDPQYAQLLQDEKESLMEQNAVIRKIIESQKKLSALREQHDIIRSVQKKAENKLAEAKAFQDQLAASHPDLSVWVSEMQRETAAGTLPMPPTSSLRESKRGAPSRRSHQGASAPLCDVACCGDGNWNWSADSAADGASAEALIGAIGGQAAGDVEFEQLERRVQQLQRLLGQEDKFDIADLENAAVDGDTTDLQASQITANIQALQEQKSQVDQLLRELSTLQTEACRLSIQSNPSAGNANEGSKGVSSPRGPTKFSTPFEQPSMKDKRRQVNEMRKTLQQLKSAVKNLDQGDLSGAGGNSSSTLQEAQPKSRGNATYKKDNLQGDFPARRHYEAEGRANEEPDVGPAAAAAATVPVQPPADPTSAAQARANGDMLAEKVRQLQTTRSQLQYLQTLVASFQDGNAEPAASAQRSGVSSSGESDLRKEQQKQRHNLEQLQEQRLRLSLLRQQLASSQPPLAKNQLRVAPEGPPQHLPAATSPRGASADPALSPTKKDNVTLPKNLYDTTKASNRLHDNSSNLESLSRDKAILEELLQQERSKQLLSYSHNEDVRSPSSCSASSEPMEGMNFGTGSVMAGGNTTIAATWGGSSTQENLEDDEDDDEDRQEGSVEAGHDSEGSRSDVENDTGRSMPPPLAGKDHHHVSAEPTALPTKRADNRLTNTHASRVNGTCSGSSQWGLWHGAAGVIGTPLQRQHSSGAQGDPSQAPPEVESLQPMPGVSGIPMVPGWHQLSQHLLQQLEHTNVTYQSILQEQQAFGTSAAAMSPGPQFRAPNTDVLHHYAIQQQLLLSIIHCYQLLSIQQMEISQLQQATHQQSCSPSVDDGLRGPSLQPLDPGGPFLAEPDSTGIWAHGVAAAALHTAGPQVHRPLVTAEARGAPPGATLNNQVVPGSRANNFWDNFRSYSRQNLLSNPGTVPKTNELPANFQVQQSHPSGPILTAASSRTKMWASPRDSRDCPPAFSSAGSSSQPSHVRPVQNVWPQESPGNRTNDSKQANGIQGHMCGVEHAAEALNISPRRRPTSQQQQQQQPACDVLKMSIGAEVSRLLEGKEDAASLAAVLHQLQLLNTPQPDLTSGQACGGARRKVPLSTKSNIPKENRAQNGDRHLMFQRGASESSPDLVASVEFANDSRSRIEETLSDSSFDKNISRPLAAVTARKRAKPLCSPASQPPQLSTMAAASMERTAPAEHMVAERDCGTNEDQAASARPIDPVFEQTWPEKDTTVSAPQAAELPQPGGEGPVAEPLPVLDNMLMMAEAHALRGVNQDMQQAMYNIELAFLQQGLAPGGEQQGEEAEDDEDRELETEPEAEGTQDLAEADQSPAAEQDANDQQPEDVAAPALLGALGGPVGGAEGGVAEQPMDDAASRQPASDPSEVSHEDAVPRTESEDDPPRQHEGSQPPPS</sequence>
<evidence type="ECO:0000313" key="3">
    <source>
        <dbReference type="EMBL" id="JAA57240.1"/>
    </source>
</evidence>
<feature type="compositionally biased region" description="Polar residues" evidence="2">
    <location>
        <begin position="554"/>
        <end position="564"/>
    </location>
</feature>
<dbReference type="EMBL" id="GACK01007794">
    <property type="protein sequence ID" value="JAA57240.1"/>
    <property type="molecule type" value="mRNA"/>
</dbReference>
<reference evidence="3" key="2">
    <citation type="journal article" date="2015" name="J. Proteomics">
        <title>Sexual differences in the sialomes of the zebra tick, Rhipicephalus pulchellus.</title>
        <authorList>
            <person name="Tan A.W."/>
            <person name="Francischetti I.M."/>
            <person name="Slovak M."/>
            <person name="Kini R.M."/>
            <person name="Ribeiro J.M."/>
        </authorList>
    </citation>
    <scope>NUCLEOTIDE SEQUENCE</scope>
    <source>
        <tissue evidence="3">Salivary gland</tissue>
    </source>
</reference>
<feature type="compositionally biased region" description="Basic and acidic residues" evidence="2">
    <location>
        <begin position="750"/>
        <end position="771"/>
    </location>
</feature>
<accession>L7LZM2</accession>
<feature type="compositionally biased region" description="Acidic residues" evidence="2">
    <location>
        <begin position="738"/>
        <end position="749"/>
    </location>
</feature>
<feature type="region of interest" description="Disordered" evidence="2">
    <location>
        <begin position="1363"/>
        <end position="1385"/>
    </location>
</feature>
<feature type="compositionally biased region" description="Polar residues" evidence="2">
    <location>
        <begin position="376"/>
        <end position="385"/>
    </location>
</feature>
<feature type="region of interest" description="Disordered" evidence="2">
    <location>
        <begin position="118"/>
        <end position="145"/>
    </location>
</feature>
<feature type="coiled-coil region" evidence="1">
    <location>
        <begin position="338"/>
        <end position="368"/>
    </location>
</feature>
<evidence type="ECO:0000256" key="1">
    <source>
        <dbReference type="SAM" id="Coils"/>
    </source>
</evidence>
<feature type="compositionally biased region" description="Polar residues" evidence="2">
    <location>
        <begin position="128"/>
        <end position="139"/>
    </location>
</feature>
<feature type="compositionally biased region" description="Polar residues" evidence="2">
    <location>
        <begin position="722"/>
        <end position="737"/>
    </location>
</feature>
<feature type="region of interest" description="Disordered" evidence="2">
    <location>
        <begin position="836"/>
        <end position="863"/>
    </location>
</feature>
<feature type="compositionally biased region" description="Low complexity" evidence="2">
    <location>
        <begin position="20"/>
        <end position="34"/>
    </location>
</feature>
<feature type="compositionally biased region" description="Basic and acidic residues" evidence="2">
    <location>
        <begin position="1"/>
        <end position="19"/>
    </location>
</feature>
<name>L7LZM2_RHIPC</name>
<feature type="compositionally biased region" description="Gly residues" evidence="2">
    <location>
        <begin position="1485"/>
        <end position="1495"/>
    </location>
</feature>
<dbReference type="GO" id="GO:1905515">
    <property type="term" value="P:non-motile cilium assembly"/>
    <property type="evidence" value="ECO:0007669"/>
    <property type="project" value="TreeGrafter"/>
</dbReference>
<proteinExistence type="evidence at transcript level"/>
<feature type="compositionally biased region" description="Low complexity" evidence="2">
    <location>
        <begin position="1100"/>
        <end position="1113"/>
    </location>
</feature>
<feature type="compositionally biased region" description="Polar residues" evidence="2">
    <location>
        <begin position="443"/>
        <end position="458"/>
    </location>
</feature>
<organism evidence="3">
    <name type="scientific">Rhipicephalus pulchellus</name>
    <name type="common">Yellow backed tick</name>
    <name type="synonym">Dermacentor pulchellus</name>
    <dbReference type="NCBI Taxonomy" id="72859"/>
    <lineage>
        <taxon>Eukaryota</taxon>
        <taxon>Metazoa</taxon>
        <taxon>Ecdysozoa</taxon>
        <taxon>Arthropoda</taxon>
        <taxon>Chelicerata</taxon>
        <taxon>Arachnida</taxon>
        <taxon>Acari</taxon>
        <taxon>Parasitiformes</taxon>
        <taxon>Ixodida</taxon>
        <taxon>Ixodoidea</taxon>
        <taxon>Ixodidae</taxon>
        <taxon>Rhipicephalinae</taxon>
        <taxon>Rhipicephalus</taxon>
        <taxon>Rhipicephalus</taxon>
    </lineage>
</organism>
<reference evidence="3" key="1">
    <citation type="submission" date="2012-11" db="EMBL/GenBank/DDBJ databases">
        <authorList>
            <person name="Lucero-Rivera Y.E."/>
            <person name="Tovar-Ramirez D."/>
        </authorList>
    </citation>
    <scope>NUCLEOTIDE SEQUENCE</scope>
    <source>
        <tissue evidence="3">Salivary gland</tissue>
    </source>
</reference>
<evidence type="ECO:0000256" key="2">
    <source>
        <dbReference type="SAM" id="MobiDB-lite"/>
    </source>
</evidence>
<feature type="compositionally biased region" description="Acidic residues" evidence="2">
    <location>
        <begin position="1432"/>
        <end position="1452"/>
    </location>
</feature>